<evidence type="ECO:0000259" key="1">
    <source>
        <dbReference type="Pfam" id="PF13173"/>
    </source>
</evidence>
<accession>A0A368UJD0</accession>
<dbReference type="RefSeq" id="WP_114438105.1">
    <property type="nucleotide sequence ID" value="NZ_QPIZ01000038.1"/>
</dbReference>
<evidence type="ECO:0008006" key="5">
    <source>
        <dbReference type="Google" id="ProtNLM"/>
    </source>
</evidence>
<dbReference type="InterPro" id="IPR041682">
    <property type="entry name" value="AAA_14"/>
</dbReference>
<protein>
    <recommendedName>
        <fullName evidence="5">ATPase</fullName>
    </recommendedName>
</protein>
<feature type="domain" description="DUF4143" evidence="2">
    <location>
        <begin position="200"/>
        <end position="343"/>
    </location>
</feature>
<proteinExistence type="predicted"/>
<dbReference type="InterPro" id="IPR027417">
    <property type="entry name" value="P-loop_NTPase"/>
</dbReference>
<evidence type="ECO:0000313" key="4">
    <source>
        <dbReference type="Proteomes" id="UP000252733"/>
    </source>
</evidence>
<gene>
    <name evidence="3" type="ORF">DFO77_13823</name>
</gene>
<feature type="domain" description="AAA" evidence="1">
    <location>
        <begin position="22"/>
        <end position="152"/>
    </location>
</feature>
<keyword evidence="4" id="KW-1185">Reference proteome</keyword>
<dbReference type="Pfam" id="PF13173">
    <property type="entry name" value="AAA_14"/>
    <property type="match status" value="1"/>
</dbReference>
<dbReference type="Gene3D" id="3.40.50.300">
    <property type="entry name" value="P-loop containing nucleotide triphosphate hydrolases"/>
    <property type="match status" value="1"/>
</dbReference>
<evidence type="ECO:0000259" key="2">
    <source>
        <dbReference type="Pfam" id="PF13635"/>
    </source>
</evidence>
<comment type="caution">
    <text evidence="3">The sequence shown here is derived from an EMBL/GenBank/DDBJ whole genome shotgun (WGS) entry which is preliminary data.</text>
</comment>
<dbReference type="AlphaFoldDB" id="A0A368UJD0"/>
<reference evidence="3 4" key="1">
    <citation type="submission" date="2018-07" db="EMBL/GenBank/DDBJ databases">
        <title>Freshwater and sediment microbial communities from various areas in North America, analyzing microbe dynamics in response to fracking.</title>
        <authorList>
            <person name="Lamendella R."/>
        </authorList>
    </citation>
    <scope>NUCLEOTIDE SEQUENCE [LARGE SCALE GENOMIC DNA]</scope>
    <source>
        <strain evidence="3 4">160A</strain>
    </source>
</reference>
<dbReference type="PANTHER" id="PTHR33295">
    <property type="entry name" value="ATPASE"/>
    <property type="match status" value="1"/>
</dbReference>
<dbReference type="Pfam" id="PF13635">
    <property type="entry name" value="DUF4143"/>
    <property type="match status" value="1"/>
</dbReference>
<evidence type="ECO:0000313" key="3">
    <source>
        <dbReference type="EMBL" id="RCW27040.1"/>
    </source>
</evidence>
<dbReference type="EMBL" id="QPIZ01000038">
    <property type="protein sequence ID" value="RCW27040.1"/>
    <property type="molecule type" value="Genomic_DNA"/>
</dbReference>
<dbReference type="InterPro" id="IPR025420">
    <property type="entry name" value="DUF4143"/>
</dbReference>
<name>A0A368UJD0_9BACT</name>
<dbReference type="Proteomes" id="UP000252733">
    <property type="component" value="Unassembled WGS sequence"/>
</dbReference>
<dbReference type="SUPFAM" id="SSF52540">
    <property type="entry name" value="P-loop containing nucleoside triphosphate hydrolases"/>
    <property type="match status" value="1"/>
</dbReference>
<sequence length="402" mass="47015">MKNRYINRNIYTDKILPFTEKNLIKVIVGQRRVGKSYLLFQIIDYIQNNDSKANIIYINKERYEFDTIKNYTELIKYCTNKFRKNHKNYIFIDEIQDIENFEKALRHFSSEPDTDIYCTGSNAKLLSGELASSLSGRYIEIKVYGLSYLEFLEFHQLENHIQSLNKYLEIGGLPYIINLSPQNEVIFEYLRNIFSTIIYKDIITRYKIRNHIFLENLVKYLANNTGNLISAKKISDYLKSQNLKMSPQIVLDYLSYLENAFLVFKVNRSDLSGKKIFETNEKYYFEDIGLKNALTGENNIQINQVVENAVFNHLKIAGYDVKVGVSGNKEIDFIAYKNGKKLYVQAAYLLPDQQVIDREFGNLLEVNNNYKKMVVSLDQYAPKNVQGVEHIHLIDFLSNTKI</sequence>
<organism evidence="3 4">
    <name type="scientific">Marinilabilia salmonicolor</name>
    <dbReference type="NCBI Taxonomy" id="989"/>
    <lineage>
        <taxon>Bacteria</taxon>
        <taxon>Pseudomonadati</taxon>
        <taxon>Bacteroidota</taxon>
        <taxon>Bacteroidia</taxon>
        <taxon>Marinilabiliales</taxon>
        <taxon>Marinilabiliaceae</taxon>
        <taxon>Marinilabilia</taxon>
    </lineage>
</organism>
<dbReference type="PANTHER" id="PTHR33295:SF20">
    <property type="entry name" value="ATPASE"/>
    <property type="match status" value="1"/>
</dbReference>